<keyword evidence="1" id="KW-0812">Transmembrane</keyword>
<keyword evidence="1" id="KW-1133">Transmembrane helix</keyword>
<dbReference type="AlphaFoldDB" id="A0A1D2MB10"/>
<accession>A0A1D2MB10</accession>
<dbReference type="Proteomes" id="UP000094527">
    <property type="component" value="Unassembled WGS sequence"/>
</dbReference>
<evidence type="ECO:0000313" key="3">
    <source>
        <dbReference type="Proteomes" id="UP000094527"/>
    </source>
</evidence>
<sequence>MHKRITRNHAFQEYKISRRPRALNRLKEPFIIAVIINFVDLLVSVLGCYVGPNETDLVLLIIWFGFLSMKSILDTAD</sequence>
<evidence type="ECO:0000256" key="1">
    <source>
        <dbReference type="SAM" id="Phobius"/>
    </source>
</evidence>
<feature type="transmembrane region" description="Helical" evidence="1">
    <location>
        <begin position="30"/>
        <end position="51"/>
    </location>
</feature>
<keyword evidence="1" id="KW-0472">Membrane</keyword>
<name>A0A1D2MB10_ORCCI</name>
<gene>
    <name evidence="2" type="ORF">Ocin01_16504</name>
</gene>
<proteinExistence type="predicted"/>
<comment type="caution">
    <text evidence="2">The sequence shown here is derived from an EMBL/GenBank/DDBJ whole genome shotgun (WGS) entry which is preliminary data.</text>
</comment>
<protein>
    <submittedName>
        <fullName evidence="2">Uncharacterized protein</fullName>
    </submittedName>
</protein>
<evidence type="ECO:0000313" key="2">
    <source>
        <dbReference type="EMBL" id="ODM90177.1"/>
    </source>
</evidence>
<dbReference type="EMBL" id="LJIJ01002126">
    <property type="protein sequence ID" value="ODM90177.1"/>
    <property type="molecule type" value="Genomic_DNA"/>
</dbReference>
<organism evidence="2 3">
    <name type="scientific">Orchesella cincta</name>
    <name type="common">Springtail</name>
    <name type="synonym">Podura cincta</name>
    <dbReference type="NCBI Taxonomy" id="48709"/>
    <lineage>
        <taxon>Eukaryota</taxon>
        <taxon>Metazoa</taxon>
        <taxon>Ecdysozoa</taxon>
        <taxon>Arthropoda</taxon>
        <taxon>Hexapoda</taxon>
        <taxon>Collembola</taxon>
        <taxon>Entomobryomorpha</taxon>
        <taxon>Entomobryoidea</taxon>
        <taxon>Orchesellidae</taxon>
        <taxon>Orchesellinae</taxon>
        <taxon>Orchesella</taxon>
    </lineage>
</organism>
<keyword evidence="3" id="KW-1185">Reference proteome</keyword>
<reference evidence="2 3" key="1">
    <citation type="journal article" date="2016" name="Genome Biol. Evol.">
        <title>Gene Family Evolution Reflects Adaptation to Soil Environmental Stressors in the Genome of the Collembolan Orchesella cincta.</title>
        <authorList>
            <person name="Faddeeva-Vakhrusheva A."/>
            <person name="Derks M.F."/>
            <person name="Anvar S.Y."/>
            <person name="Agamennone V."/>
            <person name="Suring W."/>
            <person name="Smit S."/>
            <person name="van Straalen N.M."/>
            <person name="Roelofs D."/>
        </authorList>
    </citation>
    <scope>NUCLEOTIDE SEQUENCE [LARGE SCALE GENOMIC DNA]</scope>
    <source>
        <tissue evidence="2">Mixed pool</tissue>
    </source>
</reference>